<comment type="caution">
    <text evidence="1">The sequence shown here is derived from an EMBL/GenBank/DDBJ whole genome shotgun (WGS) entry which is preliminary data.</text>
</comment>
<gene>
    <name evidence="1" type="ORF">S03H2_29760</name>
</gene>
<dbReference type="AlphaFoldDB" id="X1H1S8"/>
<accession>X1H1S8</accession>
<evidence type="ECO:0000313" key="1">
    <source>
        <dbReference type="EMBL" id="GAH51040.1"/>
    </source>
</evidence>
<organism evidence="1">
    <name type="scientific">marine sediment metagenome</name>
    <dbReference type="NCBI Taxonomy" id="412755"/>
    <lineage>
        <taxon>unclassified sequences</taxon>
        <taxon>metagenomes</taxon>
        <taxon>ecological metagenomes</taxon>
    </lineage>
</organism>
<protein>
    <submittedName>
        <fullName evidence="1">Uncharacterized protein</fullName>
    </submittedName>
</protein>
<proteinExistence type="predicted"/>
<reference evidence="1" key="1">
    <citation type="journal article" date="2014" name="Front. Microbiol.">
        <title>High frequency of phylogenetically diverse reductive dehalogenase-homologous genes in deep subseafloor sedimentary metagenomes.</title>
        <authorList>
            <person name="Kawai M."/>
            <person name="Futagami T."/>
            <person name="Toyoda A."/>
            <person name="Takaki Y."/>
            <person name="Nishi S."/>
            <person name="Hori S."/>
            <person name="Arai W."/>
            <person name="Tsubouchi T."/>
            <person name="Morono Y."/>
            <person name="Uchiyama I."/>
            <person name="Ito T."/>
            <person name="Fujiyama A."/>
            <person name="Inagaki F."/>
            <person name="Takami H."/>
        </authorList>
    </citation>
    <scope>NUCLEOTIDE SEQUENCE</scope>
    <source>
        <strain evidence="1">Expedition CK06-06</strain>
    </source>
</reference>
<sequence length="67" mass="7410">VKIWCQGQTTMEKGLPFDEYAEEAKLNLAQKIFHIYNGQLQVSGASNKDPAIIVTLPAFIPTSDQSD</sequence>
<dbReference type="EMBL" id="BARU01017978">
    <property type="protein sequence ID" value="GAH51040.1"/>
    <property type="molecule type" value="Genomic_DNA"/>
</dbReference>
<name>X1H1S8_9ZZZZ</name>
<feature type="non-terminal residue" evidence="1">
    <location>
        <position position="1"/>
    </location>
</feature>